<dbReference type="PANTHER" id="PTHR43066:SF21">
    <property type="entry name" value="UBIQUITIN-ASSOCIATED DOMAIN-CONTAINING PROTEIN 2"/>
    <property type="match status" value="1"/>
</dbReference>
<proteinExistence type="predicted"/>
<dbReference type="RefSeq" id="XP_018190395.1">
    <property type="nucleotide sequence ID" value="XM_018331720.1"/>
</dbReference>
<dbReference type="GO" id="GO:0016020">
    <property type="term" value="C:membrane"/>
    <property type="evidence" value="ECO:0007669"/>
    <property type="project" value="UniProtKB-SubCell"/>
</dbReference>
<dbReference type="SUPFAM" id="SSF144091">
    <property type="entry name" value="Rhomboid-like"/>
    <property type="match status" value="1"/>
</dbReference>
<name>A0A165IFW9_XYLHT</name>
<feature type="transmembrane region" description="Helical" evidence="5">
    <location>
        <begin position="168"/>
        <end position="194"/>
    </location>
</feature>
<dbReference type="GeneID" id="28896857"/>
<dbReference type="InterPro" id="IPR035952">
    <property type="entry name" value="Rhomboid-like_sf"/>
</dbReference>
<evidence type="ECO:0000313" key="7">
    <source>
        <dbReference type="Proteomes" id="UP000076632"/>
    </source>
</evidence>
<accession>A0A165IFW9</accession>
<feature type="transmembrane region" description="Helical" evidence="5">
    <location>
        <begin position="87"/>
        <end position="110"/>
    </location>
</feature>
<dbReference type="Proteomes" id="UP000076632">
    <property type="component" value="Unassembled WGS sequence"/>
</dbReference>
<comment type="subcellular location">
    <subcellularLocation>
        <location evidence="1">Membrane</location>
        <topology evidence="1">Multi-pass membrane protein</topology>
    </subcellularLocation>
</comment>
<dbReference type="GO" id="GO:0004252">
    <property type="term" value="F:serine-type endopeptidase activity"/>
    <property type="evidence" value="ECO:0007669"/>
    <property type="project" value="TreeGrafter"/>
</dbReference>
<evidence type="ECO:0000256" key="2">
    <source>
        <dbReference type="ARBA" id="ARBA00022692"/>
    </source>
</evidence>
<evidence type="ECO:0000256" key="4">
    <source>
        <dbReference type="ARBA" id="ARBA00023136"/>
    </source>
</evidence>
<dbReference type="AlphaFoldDB" id="A0A165IFW9"/>
<sequence>MLTSGFTNAPISKFLLFALVISSLLVSIADIKYLFYIRVVPHLWRYKQGWRLLVWQTCYTNSTEVLFATMLLYHLRVVERLWGSRKFASFLLSTLPYNTILPPMLLALVVRPLSFDRANYLPAGPTPIIFSLLAQYHAAIPHMYQFKVATSSSSGALLFSSKSFTYLLAFQLAFSSFPGSTLSALVGWCVGYAWRNEILPGASKWRIPAWLMKDKAQGQRFEGLRRRLEGEEAVAAASGAGGRDRGEGRQRRTLGTQILDQFRGNF</sequence>
<evidence type="ECO:0000256" key="3">
    <source>
        <dbReference type="ARBA" id="ARBA00022989"/>
    </source>
</evidence>
<gene>
    <name evidence="6" type="ORF">L228DRAFT_243570</name>
</gene>
<reference evidence="6 7" key="1">
    <citation type="journal article" date="2016" name="Fungal Biol.">
        <title>The genome of Xylona heveae provides a window into fungal endophytism.</title>
        <authorList>
            <person name="Gazis R."/>
            <person name="Kuo A."/>
            <person name="Riley R."/>
            <person name="LaButti K."/>
            <person name="Lipzen A."/>
            <person name="Lin J."/>
            <person name="Amirebrahimi M."/>
            <person name="Hesse C.N."/>
            <person name="Spatafora J.W."/>
            <person name="Henrissat B."/>
            <person name="Hainaut M."/>
            <person name="Grigoriev I.V."/>
            <person name="Hibbett D.S."/>
        </authorList>
    </citation>
    <scope>NUCLEOTIDE SEQUENCE [LARGE SCALE GENOMIC DNA]</scope>
    <source>
        <strain evidence="6 7">TC161</strain>
    </source>
</reference>
<dbReference type="PANTHER" id="PTHR43066">
    <property type="entry name" value="RHOMBOID-RELATED PROTEIN"/>
    <property type="match status" value="1"/>
</dbReference>
<evidence type="ECO:0000256" key="1">
    <source>
        <dbReference type="ARBA" id="ARBA00004141"/>
    </source>
</evidence>
<dbReference type="OrthoDB" id="272778at2759"/>
<dbReference type="InParanoid" id="A0A165IFW9"/>
<evidence type="ECO:0000256" key="5">
    <source>
        <dbReference type="SAM" id="Phobius"/>
    </source>
</evidence>
<dbReference type="STRING" id="1328760.A0A165IFW9"/>
<protein>
    <recommendedName>
        <fullName evidence="8">Peptidase S54 rhomboid domain-containing protein</fullName>
    </recommendedName>
</protein>
<evidence type="ECO:0008006" key="8">
    <source>
        <dbReference type="Google" id="ProtNLM"/>
    </source>
</evidence>
<evidence type="ECO:0000313" key="6">
    <source>
        <dbReference type="EMBL" id="KZF24840.1"/>
    </source>
</evidence>
<dbReference type="EMBL" id="KV407455">
    <property type="protein sequence ID" value="KZF24840.1"/>
    <property type="molecule type" value="Genomic_DNA"/>
</dbReference>
<dbReference type="FunCoup" id="A0A165IFW9">
    <property type="interactions" value="12"/>
</dbReference>
<keyword evidence="2 5" id="KW-0812">Transmembrane</keyword>
<feature type="transmembrane region" description="Helical" evidence="5">
    <location>
        <begin position="53"/>
        <end position="75"/>
    </location>
</feature>
<keyword evidence="4 5" id="KW-0472">Membrane</keyword>
<dbReference type="OMA" id="RYRQFWR"/>
<organism evidence="6 7">
    <name type="scientific">Xylona heveae (strain CBS 132557 / TC161)</name>
    <dbReference type="NCBI Taxonomy" id="1328760"/>
    <lineage>
        <taxon>Eukaryota</taxon>
        <taxon>Fungi</taxon>
        <taxon>Dikarya</taxon>
        <taxon>Ascomycota</taxon>
        <taxon>Pezizomycotina</taxon>
        <taxon>Xylonomycetes</taxon>
        <taxon>Xylonales</taxon>
        <taxon>Xylonaceae</taxon>
        <taxon>Xylona</taxon>
    </lineage>
</organism>
<keyword evidence="3 5" id="KW-1133">Transmembrane helix</keyword>
<keyword evidence="7" id="KW-1185">Reference proteome</keyword>